<proteinExistence type="predicted"/>
<dbReference type="OrthoDB" id="200110at2759"/>
<evidence type="ECO:0008006" key="5">
    <source>
        <dbReference type="Google" id="ProtNLM"/>
    </source>
</evidence>
<dbReference type="Proteomes" id="UP000613740">
    <property type="component" value="Unassembled WGS sequence"/>
</dbReference>
<name>A0A835WMQ9_9CHLO</name>
<evidence type="ECO:0000256" key="2">
    <source>
        <dbReference type="SAM" id="MobiDB-lite"/>
    </source>
</evidence>
<comment type="caution">
    <text evidence="3">The sequence shown here is derived from an EMBL/GenBank/DDBJ whole genome shotgun (WGS) entry which is preliminary data.</text>
</comment>
<reference evidence="3" key="1">
    <citation type="journal article" date="2020" name="bioRxiv">
        <title>Comparative genomics of Chlamydomonas.</title>
        <authorList>
            <person name="Craig R.J."/>
            <person name="Hasan A.R."/>
            <person name="Ness R.W."/>
            <person name="Keightley P.D."/>
        </authorList>
    </citation>
    <scope>NUCLEOTIDE SEQUENCE</scope>
    <source>
        <strain evidence="3">CCAP 11/173</strain>
    </source>
</reference>
<feature type="region of interest" description="Disordered" evidence="2">
    <location>
        <begin position="366"/>
        <end position="385"/>
    </location>
</feature>
<feature type="region of interest" description="Disordered" evidence="2">
    <location>
        <begin position="125"/>
        <end position="151"/>
    </location>
</feature>
<evidence type="ECO:0000313" key="4">
    <source>
        <dbReference type="Proteomes" id="UP000613740"/>
    </source>
</evidence>
<keyword evidence="1" id="KW-0175">Coiled coil</keyword>
<dbReference type="AlphaFoldDB" id="A0A835WMQ9"/>
<organism evidence="3 4">
    <name type="scientific">Chlamydomonas schloesseri</name>
    <dbReference type="NCBI Taxonomy" id="2026947"/>
    <lineage>
        <taxon>Eukaryota</taxon>
        <taxon>Viridiplantae</taxon>
        <taxon>Chlorophyta</taxon>
        <taxon>core chlorophytes</taxon>
        <taxon>Chlorophyceae</taxon>
        <taxon>CS clade</taxon>
        <taxon>Chlamydomonadales</taxon>
        <taxon>Chlamydomonadaceae</taxon>
        <taxon>Chlamydomonas</taxon>
    </lineage>
</organism>
<accession>A0A835WMQ9</accession>
<dbReference type="EMBL" id="JAEHOD010000012">
    <property type="protein sequence ID" value="KAG2450078.1"/>
    <property type="molecule type" value="Genomic_DNA"/>
</dbReference>
<gene>
    <name evidence="3" type="ORF">HYH02_000182</name>
</gene>
<feature type="coiled-coil region" evidence="1">
    <location>
        <begin position="152"/>
        <end position="317"/>
    </location>
</feature>
<sequence>MTIMPQGHAHRPAVEWLSDLQRAKQEGLTGTKPKITIQDLIEKVNDPNAPEQALIPTSPRSVEACFRLGVDPLELQFHPIAYYKYTGDTDEIARIRYDKHEQVRRERIKSLIELRKRLVDDGWTGEPGRATMPGAGTVAKKPNPDAPRPGTATMVEKERARLEVLKKRQEREINQMLQHETQRKELLDKQQKKVDALEARTAELARQKAEHDREWLAKQRELELARVAEQRELEREAKRMAEERFKREREVQRAKEEEEKRLKREAYARELERRNKTAEARAETDRILAEQAERVRQRKLQMEAADAERAKRLQQEAHERHLANIEKRKKADQRITSALASSHEILRKRRDDFERKERDAEARRLELEKEEKRSMEMKRQAELDKERERQNKYLTAVEIEEARKKAIRDKAEAKERELAELAAARKREQDIRRVEREFELKRRLDRVDEIQKVNLYQRQSLLEKIMDDYQRTRSMMKERHSLMQARKEANMQASMQRQQVAAAMEQLKYAKSLERLAGANGTVSVDSLIRRPATAR</sequence>
<dbReference type="PANTHER" id="PTHR38019">
    <property type="entry name" value="KDA ANTIGEN P200, PUTATIVE-RELATED"/>
    <property type="match status" value="1"/>
</dbReference>
<evidence type="ECO:0000313" key="3">
    <source>
        <dbReference type="EMBL" id="KAG2450078.1"/>
    </source>
</evidence>
<keyword evidence="4" id="KW-1185">Reference proteome</keyword>
<protein>
    <recommendedName>
        <fullName evidence="5">Flagellar associated protein</fullName>
    </recommendedName>
</protein>
<evidence type="ECO:0000256" key="1">
    <source>
        <dbReference type="SAM" id="Coils"/>
    </source>
</evidence>
<dbReference type="PANTHER" id="PTHR38019:SF1">
    <property type="entry name" value="N-ACETYLTRANSFERASE DOMAIN-CONTAINING PROTEIN"/>
    <property type="match status" value="1"/>
</dbReference>